<dbReference type="Pfam" id="PF02386">
    <property type="entry name" value="TrkH"/>
    <property type="match status" value="1"/>
</dbReference>
<evidence type="ECO:0000256" key="5">
    <source>
        <dbReference type="ARBA" id="ARBA00023065"/>
    </source>
</evidence>
<name>A0A7S4MW68_9EUKA</name>
<gene>
    <name evidence="9" type="ORF">CPOL0286_LOCUS14297</name>
</gene>
<dbReference type="EMBL" id="HBKO01031385">
    <property type="protein sequence ID" value="CAE2248323.1"/>
    <property type="molecule type" value="Transcribed_RNA"/>
</dbReference>
<evidence type="ECO:0000256" key="4">
    <source>
        <dbReference type="ARBA" id="ARBA00022989"/>
    </source>
</evidence>
<keyword evidence="3 8" id="KW-0812">Transmembrane</keyword>
<protein>
    <submittedName>
        <fullName evidence="9">Uncharacterized protein</fullName>
    </submittedName>
</protein>
<proteinExistence type="predicted"/>
<keyword evidence="2" id="KW-0813">Transport</keyword>
<accession>A0A7S4MW68</accession>
<feature type="region of interest" description="Disordered" evidence="7">
    <location>
        <begin position="46"/>
        <end position="66"/>
    </location>
</feature>
<keyword evidence="4 8" id="KW-1133">Transmembrane helix</keyword>
<dbReference type="PANTHER" id="PTHR31064">
    <property type="entry name" value="POTASSIUM TRANSPORT PROTEIN DDB_G0292412-RELATED"/>
    <property type="match status" value="1"/>
</dbReference>
<organism evidence="9">
    <name type="scientific">Prymnesium polylepis</name>
    <dbReference type="NCBI Taxonomy" id="72548"/>
    <lineage>
        <taxon>Eukaryota</taxon>
        <taxon>Haptista</taxon>
        <taxon>Haptophyta</taxon>
        <taxon>Prymnesiophyceae</taxon>
        <taxon>Prymnesiales</taxon>
        <taxon>Prymnesiaceae</taxon>
        <taxon>Prymnesium</taxon>
    </lineage>
</organism>
<comment type="subcellular location">
    <subcellularLocation>
        <location evidence="1">Membrane</location>
        <topology evidence="1">Multi-pass membrane protein</topology>
    </subcellularLocation>
</comment>
<dbReference type="GO" id="GO:0140107">
    <property type="term" value="F:high-affinity potassium ion transmembrane transporter activity"/>
    <property type="evidence" value="ECO:0007669"/>
    <property type="project" value="TreeGrafter"/>
</dbReference>
<dbReference type="GO" id="GO:1990573">
    <property type="term" value="P:potassium ion import across plasma membrane"/>
    <property type="evidence" value="ECO:0007669"/>
    <property type="project" value="TreeGrafter"/>
</dbReference>
<evidence type="ECO:0000256" key="3">
    <source>
        <dbReference type="ARBA" id="ARBA00022692"/>
    </source>
</evidence>
<dbReference type="GO" id="GO:0030007">
    <property type="term" value="P:intracellular potassium ion homeostasis"/>
    <property type="evidence" value="ECO:0007669"/>
    <property type="project" value="TreeGrafter"/>
</dbReference>
<evidence type="ECO:0000256" key="1">
    <source>
        <dbReference type="ARBA" id="ARBA00004141"/>
    </source>
</evidence>
<evidence type="ECO:0000256" key="6">
    <source>
        <dbReference type="ARBA" id="ARBA00023136"/>
    </source>
</evidence>
<keyword evidence="5" id="KW-0406">Ion transport</keyword>
<evidence type="ECO:0000256" key="7">
    <source>
        <dbReference type="SAM" id="MobiDB-lite"/>
    </source>
</evidence>
<dbReference type="InterPro" id="IPR051143">
    <property type="entry name" value="TrkH_K-transport"/>
</dbReference>
<sequence length="318" mass="35004">MAVMTRHAGFATIGLGDKSIANLVLFIVTMSLAPVPFMVALRVSQPQRWRGESTPSGNTDTEASNPSFIPCQQRSEEQMAAQNRILTLELTTLEASDREHSLPQLAEQDSDHMVDTGLVLLRQATRASFEMELTSKKIPRWAHELLTNARATGKIFVSGALDFLYESSLARDLLFLWLAWFFLTLHASRADSETEEEATWGFFALFETSSAFGNVGLSLGSLSDPSANGVSFSYDLSWFGKLVVILLEVYGKTRSMPSRADYSMSFVEVPDDDKDFTTKDGISRKWKEAQTMALSARTVGEESSKSPSAGVPHAPLSV</sequence>
<feature type="region of interest" description="Disordered" evidence="7">
    <location>
        <begin position="296"/>
        <end position="318"/>
    </location>
</feature>
<dbReference type="InterPro" id="IPR003445">
    <property type="entry name" value="Cat_transpt"/>
</dbReference>
<feature type="compositionally biased region" description="Polar residues" evidence="7">
    <location>
        <begin position="53"/>
        <end position="66"/>
    </location>
</feature>
<dbReference type="AlphaFoldDB" id="A0A7S4MW68"/>
<reference evidence="9" key="1">
    <citation type="submission" date="2021-01" db="EMBL/GenBank/DDBJ databases">
        <authorList>
            <person name="Corre E."/>
            <person name="Pelletier E."/>
            <person name="Niang G."/>
            <person name="Scheremetjew M."/>
            <person name="Finn R."/>
            <person name="Kale V."/>
            <person name="Holt S."/>
            <person name="Cochrane G."/>
            <person name="Meng A."/>
            <person name="Brown T."/>
            <person name="Cohen L."/>
        </authorList>
    </citation>
    <scope>NUCLEOTIDE SEQUENCE</scope>
    <source>
        <strain evidence="9">UIO037</strain>
    </source>
</reference>
<dbReference type="GO" id="GO:0005886">
    <property type="term" value="C:plasma membrane"/>
    <property type="evidence" value="ECO:0007669"/>
    <property type="project" value="TreeGrafter"/>
</dbReference>
<keyword evidence="6 8" id="KW-0472">Membrane</keyword>
<evidence type="ECO:0000256" key="8">
    <source>
        <dbReference type="SAM" id="Phobius"/>
    </source>
</evidence>
<evidence type="ECO:0000313" key="9">
    <source>
        <dbReference type="EMBL" id="CAE2248323.1"/>
    </source>
</evidence>
<evidence type="ECO:0000256" key="2">
    <source>
        <dbReference type="ARBA" id="ARBA00022448"/>
    </source>
</evidence>
<dbReference type="PANTHER" id="PTHR31064:SF30">
    <property type="entry name" value="HIGH-AFFINITY POTASSIUM TRANSPORT PROTEIN-RELATED"/>
    <property type="match status" value="1"/>
</dbReference>
<feature type="transmembrane region" description="Helical" evidence="8">
    <location>
        <begin position="20"/>
        <end position="41"/>
    </location>
</feature>